<evidence type="ECO:0000313" key="5">
    <source>
        <dbReference type="EMBL" id="CAD8436427.1"/>
    </source>
</evidence>
<sequence>MSSRMRQVLPRAVRRSNRTHQRIPRAWHLFNADGKVVGRVAAAAAHLLQGKHKPVFNRSKDCGDYVVIVNAEFVNFTGKKWKKKIYRHHTGYPGGLKEIAAKVMRDRKPERILERAIKGMLSNNPMMRKKQMSRLRVFPTDLHKHENQIAQIPQSEHHVDNFLSPRKVETVEVYWEKFPDYDELLYKNNEPMPQHGWIQADLEEDVYEVDE</sequence>
<evidence type="ECO:0000256" key="2">
    <source>
        <dbReference type="ARBA" id="ARBA00022980"/>
    </source>
</evidence>
<dbReference type="GO" id="GO:0017148">
    <property type="term" value="P:negative regulation of translation"/>
    <property type="evidence" value="ECO:0007669"/>
    <property type="project" value="TreeGrafter"/>
</dbReference>
<dbReference type="AlphaFoldDB" id="A0A6T6SMN6"/>
<keyword evidence="3" id="KW-0687">Ribonucleoprotein</keyword>
<dbReference type="InterPro" id="IPR005823">
    <property type="entry name" value="Ribosomal_uL13_bac-type"/>
</dbReference>
<dbReference type="Pfam" id="PF00572">
    <property type="entry name" value="Ribosomal_L13"/>
    <property type="match status" value="1"/>
</dbReference>
<dbReference type="GO" id="GO:0006412">
    <property type="term" value="P:translation"/>
    <property type="evidence" value="ECO:0007669"/>
    <property type="project" value="InterPro"/>
</dbReference>
<dbReference type="SUPFAM" id="SSF52161">
    <property type="entry name" value="Ribosomal protein L13"/>
    <property type="match status" value="1"/>
</dbReference>
<dbReference type="Gene3D" id="3.90.1180.10">
    <property type="entry name" value="Ribosomal protein L13"/>
    <property type="match status" value="1"/>
</dbReference>
<accession>A0A6T6SMN6</accession>
<evidence type="ECO:0000256" key="3">
    <source>
        <dbReference type="ARBA" id="ARBA00023274"/>
    </source>
</evidence>
<proteinExistence type="inferred from homology"/>
<evidence type="ECO:0000313" key="4">
    <source>
        <dbReference type="EMBL" id="CAD8436425.1"/>
    </source>
</evidence>
<evidence type="ECO:0000313" key="6">
    <source>
        <dbReference type="EMBL" id="CAD8436430.1"/>
    </source>
</evidence>
<comment type="similarity">
    <text evidence="1">Belongs to the universal ribosomal protein uL13 family.</text>
</comment>
<keyword evidence="2" id="KW-0689">Ribosomal protein</keyword>
<evidence type="ECO:0008006" key="9">
    <source>
        <dbReference type="Google" id="ProtNLM"/>
    </source>
</evidence>
<organism evidence="8">
    <name type="scientific">Amorphochlora amoebiformis</name>
    <dbReference type="NCBI Taxonomy" id="1561963"/>
    <lineage>
        <taxon>Eukaryota</taxon>
        <taxon>Sar</taxon>
        <taxon>Rhizaria</taxon>
        <taxon>Cercozoa</taxon>
        <taxon>Chlorarachniophyceae</taxon>
        <taxon>Amorphochlora</taxon>
    </lineage>
</organism>
<dbReference type="InterPro" id="IPR036899">
    <property type="entry name" value="Ribosomal_uL13_sf"/>
</dbReference>
<evidence type="ECO:0000313" key="8">
    <source>
        <dbReference type="EMBL" id="CAD8436435.1"/>
    </source>
</evidence>
<name>A0A6T6SMN6_9EUKA</name>
<dbReference type="NCBIfam" id="TIGR01066">
    <property type="entry name" value="rplM_bact"/>
    <property type="match status" value="1"/>
</dbReference>
<dbReference type="PANTHER" id="PTHR11545:SF2">
    <property type="entry name" value="LARGE RIBOSOMAL SUBUNIT PROTEIN UL13M"/>
    <property type="match status" value="1"/>
</dbReference>
<dbReference type="EMBL" id="HBEM01005702">
    <property type="protein sequence ID" value="CAD8436430.1"/>
    <property type="molecule type" value="Transcribed_RNA"/>
</dbReference>
<dbReference type="GO" id="GO:0003729">
    <property type="term" value="F:mRNA binding"/>
    <property type="evidence" value="ECO:0007669"/>
    <property type="project" value="TreeGrafter"/>
</dbReference>
<protein>
    <recommendedName>
        <fullName evidence="9">50S ribosomal protein L13</fullName>
    </recommendedName>
</protein>
<dbReference type="InterPro" id="IPR005822">
    <property type="entry name" value="Ribosomal_uL13"/>
</dbReference>
<gene>
    <name evidence="4" type="ORF">LAMO00422_LOCUS3992</name>
    <name evidence="5" type="ORF">LAMO00422_LOCUS3993</name>
    <name evidence="6" type="ORF">LAMO00422_LOCUS3994</name>
    <name evidence="7" type="ORF">LAMO00422_LOCUS3995</name>
    <name evidence="8" type="ORF">LAMO00422_LOCUS3996</name>
</gene>
<dbReference type="PANTHER" id="PTHR11545">
    <property type="entry name" value="RIBOSOMAL PROTEIN L13"/>
    <property type="match status" value="1"/>
</dbReference>
<dbReference type="GO" id="GO:0005762">
    <property type="term" value="C:mitochondrial large ribosomal subunit"/>
    <property type="evidence" value="ECO:0007669"/>
    <property type="project" value="TreeGrafter"/>
</dbReference>
<dbReference type="HAMAP" id="MF_01366">
    <property type="entry name" value="Ribosomal_uL13"/>
    <property type="match status" value="1"/>
</dbReference>
<dbReference type="EMBL" id="HBEM01005703">
    <property type="protein sequence ID" value="CAD8436432.1"/>
    <property type="molecule type" value="Transcribed_RNA"/>
</dbReference>
<reference evidence="8" key="1">
    <citation type="submission" date="2021-01" db="EMBL/GenBank/DDBJ databases">
        <authorList>
            <person name="Corre E."/>
            <person name="Pelletier E."/>
            <person name="Niang G."/>
            <person name="Scheremetjew M."/>
            <person name="Finn R."/>
            <person name="Kale V."/>
            <person name="Holt S."/>
            <person name="Cochrane G."/>
            <person name="Meng A."/>
            <person name="Brown T."/>
            <person name="Cohen L."/>
        </authorList>
    </citation>
    <scope>NUCLEOTIDE SEQUENCE</scope>
    <source>
        <strain evidence="8">CCMP2058</strain>
    </source>
</reference>
<evidence type="ECO:0000256" key="1">
    <source>
        <dbReference type="ARBA" id="ARBA00006227"/>
    </source>
</evidence>
<dbReference type="EMBL" id="HBEM01005701">
    <property type="protein sequence ID" value="CAD8436427.1"/>
    <property type="molecule type" value="Transcribed_RNA"/>
</dbReference>
<evidence type="ECO:0000313" key="7">
    <source>
        <dbReference type="EMBL" id="CAD8436432.1"/>
    </source>
</evidence>
<dbReference type="GO" id="GO:0003735">
    <property type="term" value="F:structural constituent of ribosome"/>
    <property type="evidence" value="ECO:0007669"/>
    <property type="project" value="InterPro"/>
</dbReference>
<dbReference type="EMBL" id="HBEM01005705">
    <property type="protein sequence ID" value="CAD8436435.1"/>
    <property type="molecule type" value="Transcribed_RNA"/>
</dbReference>
<dbReference type="EMBL" id="HBEM01005700">
    <property type="protein sequence ID" value="CAD8436425.1"/>
    <property type="molecule type" value="Transcribed_RNA"/>
</dbReference>
<dbReference type="CDD" id="cd00392">
    <property type="entry name" value="Ribosomal_L13"/>
    <property type="match status" value="1"/>
</dbReference>